<dbReference type="PANTHER" id="PTHR10039:SF5">
    <property type="entry name" value="NACHT DOMAIN-CONTAINING PROTEIN"/>
    <property type="match status" value="1"/>
</dbReference>
<evidence type="ECO:0000259" key="5">
    <source>
        <dbReference type="Pfam" id="PF25053"/>
    </source>
</evidence>
<evidence type="ECO:0000256" key="2">
    <source>
        <dbReference type="SAM" id="Coils"/>
    </source>
</evidence>
<gene>
    <name evidence="6" type="ORF">AYO21_00289</name>
</gene>
<keyword evidence="1" id="KW-0677">Repeat</keyword>
<dbReference type="GeneID" id="34595471"/>
<sequence>MEPSAILSVICNVFQLIEQAIGAAKICKEIYDRGSLDENDKIEKYAEDITALNKDLVLVLNNNNNNPTTLPPPAKKLQQLANDVSKTAVKLKKELSQLKLKKNQGIRAKGSALSMMLKSLKKRGTIDKLRAELKRQDAALQSCLVQDLHIKADQDVMFLQKEFAALSQGQKDTITRLLGHIQQASTDVKASVTAAETNIMSSITTAQANITAQLNSQQYAHTKYTQDHDSNALRKRVLDRLAFPEMYDRRKMIDNHVGEFRNTYHWIFYPPPRTDSHQQHEFVAWLREGRGIFWFSGKPGSGKSSLMAYIYQNLHTGQVGFDHLNVWAQPQSVRLLSFWFFRPASCVFQKSLEGFWRSLCFQILEADETLVETIRNNNNGSAPETLKSFFGQVRPHSESCTNAELKAWAQNVITRCAGLVECVDHVFYDNSEACHSESLATLQKTKVRFIHRSVYDFLLDKDRCGTALVDACGISEQETFKRMVLASGIYFIINSNRKLAPTWICMLYSQGVPKSHWTPLETTVLDAVFSAEQARFPIPLPMQTAGLDDEWRPLFHDYNHNYRQEIWCPHLSSVDNRLLYEAAKYCVLPYLEEKLVNFDQKYRILAIEFCILCLIRTDGCFINLGDVSHFLGLFQTKLSLSQDLTIFYVPGELDGSFLSTCPFYEHVHLASAALLSRWGARYTTKVRQDLRELCSSLRPENGIRPRIDGWSIIDTIYQNYHYVIDAFPVPDQGAAFRKNSKWDHVLATSMLLHEPEELSFSQYSPSGSDFFFDVEPRISTALSQLLVGESRINDARHFILSGHFADILNCHLDVLTPWNIASIVSSGIVSVGPYNHTPLIFSKGRFKGVGKYEAAFWGRRLRRGKFDEHFESGPENDPILKEIMDVLKDHWRPDPVYHETSDEDGDGYGVDEEPSGT</sequence>
<dbReference type="InterPro" id="IPR056693">
    <property type="entry name" value="DUF7791"/>
</dbReference>
<evidence type="ECO:0000313" key="7">
    <source>
        <dbReference type="Proteomes" id="UP000077002"/>
    </source>
</evidence>
<feature type="domain" description="DUF7791" evidence="5">
    <location>
        <begin position="399"/>
        <end position="462"/>
    </location>
</feature>
<keyword evidence="7" id="KW-1185">Reference proteome</keyword>
<evidence type="ECO:0000256" key="1">
    <source>
        <dbReference type="ARBA" id="ARBA00022737"/>
    </source>
</evidence>
<feature type="region of interest" description="Disordered" evidence="3">
    <location>
        <begin position="894"/>
        <end position="917"/>
    </location>
</feature>
<dbReference type="Pfam" id="PF24883">
    <property type="entry name" value="NPHP3_N"/>
    <property type="match status" value="1"/>
</dbReference>
<feature type="compositionally biased region" description="Acidic residues" evidence="3">
    <location>
        <begin position="901"/>
        <end position="917"/>
    </location>
</feature>
<dbReference type="Pfam" id="PF25053">
    <property type="entry name" value="DUF7791"/>
    <property type="match status" value="1"/>
</dbReference>
<accession>A0A177FMV6</accession>
<organism evidence="6 7">
    <name type="scientific">Fonsecaea monophora</name>
    <dbReference type="NCBI Taxonomy" id="254056"/>
    <lineage>
        <taxon>Eukaryota</taxon>
        <taxon>Fungi</taxon>
        <taxon>Dikarya</taxon>
        <taxon>Ascomycota</taxon>
        <taxon>Pezizomycotina</taxon>
        <taxon>Eurotiomycetes</taxon>
        <taxon>Chaetothyriomycetidae</taxon>
        <taxon>Chaetothyriales</taxon>
        <taxon>Herpotrichiellaceae</taxon>
        <taxon>Fonsecaea</taxon>
    </lineage>
</organism>
<comment type="caution">
    <text evidence="6">The sequence shown here is derived from an EMBL/GenBank/DDBJ whole genome shotgun (WGS) entry which is preliminary data.</text>
</comment>
<feature type="domain" description="Nephrocystin 3-like N-terminal" evidence="4">
    <location>
        <begin position="278"/>
        <end position="379"/>
    </location>
</feature>
<protein>
    <recommendedName>
        <fullName evidence="8">NACHT domain-containing protein</fullName>
    </recommendedName>
</protein>
<dbReference type="SUPFAM" id="SSF52540">
    <property type="entry name" value="P-loop containing nucleoside triphosphate hydrolases"/>
    <property type="match status" value="1"/>
</dbReference>
<dbReference type="PANTHER" id="PTHR10039">
    <property type="entry name" value="AMELOGENIN"/>
    <property type="match status" value="1"/>
</dbReference>
<dbReference type="Proteomes" id="UP000077002">
    <property type="component" value="Unassembled WGS sequence"/>
</dbReference>
<evidence type="ECO:0008006" key="8">
    <source>
        <dbReference type="Google" id="ProtNLM"/>
    </source>
</evidence>
<name>A0A177FMV6_9EURO</name>
<reference evidence="6 7" key="1">
    <citation type="submission" date="2016-03" db="EMBL/GenBank/DDBJ databases">
        <title>Draft genome sequence of the Fonsecaea monophora CBS 269.37.</title>
        <authorList>
            <person name="Bombassaro A."/>
            <person name="Vinicius W.A."/>
            <person name="De Hoog S."/>
            <person name="Sun J."/>
            <person name="Souza E.M."/>
            <person name="Raittz R.T."/>
            <person name="Costa F."/>
            <person name="Leao A.C."/>
            <person name="Tadra-Sfeir M.Z."/>
            <person name="Baura V."/>
            <person name="Balsanelli E."/>
            <person name="Pedrosa F.O."/>
            <person name="Moreno L.F."/>
            <person name="Steffens M.B."/>
            <person name="Xi L."/>
            <person name="Bocca A.L."/>
            <person name="Felipe M.S."/>
            <person name="Teixeira M."/>
            <person name="Telles Filho F.Q."/>
            <person name="Azevedo C.M."/>
            <person name="Gomes R."/>
            <person name="Vicente V.A."/>
        </authorList>
    </citation>
    <scope>NUCLEOTIDE SEQUENCE [LARGE SCALE GENOMIC DNA]</scope>
    <source>
        <strain evidence="6 7">CBS 269.37</strain>
    </source>
</reference>
<dbReference type="InterPro" id="IPR027417">
    <property type="entry name" value="P-loop_NTPase"/>
</dbReference>
<evidence type="ECO:0000313" key="6">
    <source>
        <dbReference type="EMBL" id="OAG45653.1"/>
    </source>
</evidence>
<proteinExistence type="predicted"/>
<evidence type="ECO:0000256" key="3">
    <source>
        <dbReference type="SAM" id="MobiDB-lite"/>
    </source>
</evidence>
<evidence type="ECO:0000259" key="4">
    <source>
        <dbReference type="Pfam" id="PF24883"/>
    </source>
</evidence>
<dbReference type="EMBL" id="LVKK01000001">
    <property type="protein sequence ID" value="OAG45653.1"/>
    <property type="molecule type" value="Genomic_DNA"/>
</dbReference>
<dbReference type="RefSeq" id="XP_022517605.1">
    <property type="nucleotide sequence ID" value="XM_022650279.1"/>
</dbReference>
<dbReference type="AlphaFoldDB" id="A0A177FMV6"/>
<dbReference type="OrthoDB" id="443402at2759"/>
<dbReference type="InterPro" id="IPR056884">
    <property type="entry name" value="NPHP3-like_N"/>
</dbReference>
<keyword evidence="2" id="KW-0175">Coiled coil</keyword>
<feature type="coiled-coil region" evidence="2">
    <location>
        <begin position="74"/>
        <end position="101"/>
    </location>
</feature>